<keyword evidence="3" id="KW-1185">Reference proteome</keyword>
<dbReference type="Proteomes" id="UP001054902">
    <property type="component" value="Unassembled WGS sequence"/>
</dbReference>
<dbReference type="EMBL" id="BLLK01000062">
    <property type="protein sequence ID" value="GFH59022.1"/>
    <property type="molecule type" value="Genomic_DNA"/>
</dbReference>
<sequence length="260" mass="28115">MKYTAILALVLASASQASASLRGFETLGVANGFKCMFEGFDDKDKCADAVNDDGNPCSFCTVESDDGQDGPGLCVDPTVAPTMSAMNPALKCTNIDTELESSKLQDYHDFKCSIKGFTDPDKCSHMMTDDKKHHCEYCTMNGPFGDQGICVSPAHARKLKEYSDQIDCQKGGEEEIFVETLDVEDSNPIKDCNLSGTDVQTCLDPSKVNGSECIWCDAMIGGFCFPASWKDKASHFLECKGADDMFGDVVEKGSDMVAAE</sequence>
<reference evidence="2 3" key="1">
    <citation type="journal article" date="2021" name="Sci. Rep.">
        <title>The genome of the diatom Chaetoceros tenuissimus carries an ancient integrated fragment of an extant virus.</title>
        <authorList>
            <person name="Hongo Y."/>
            <person name="Kimura K."/>
            <person name="Takaki Y."/>
            <person name="Yoshida Y."/>
            <person name="Baba S."/>
            <person name="Kobayashi G."/>
            <person name="Nagasaki K."/>
            <person name="Hano T."/>
            <person name="Tomaru Y."/>
        </authorList>
    </citation>
    <scope>NUCLEOTIDE SEQUENCE [LARGE SCALE GENOMIC DNA]</scope>
    <source>
        <strain evidence="2 3">NIES-3715</strain>
    </source>
</reference>
<evidence type="ECO:0000256" key="1">
    <source>
        <dbReference type="SAM" id="SignalP"/>
    </source>
</evidence>
<proteinExistence type="predicted"/>
<evidence type="ECO:0000313" key="2">
    <source>
        <dbReference type="EMBL" id="GFH59022.1"/>
    </source>
</evidence>
<feature type="signal peptide" evidence="1">
    <location>
        <begin position="1"/>
        <end position="19"/>
    </location>
</feature>
<name>A0AAD3D6X2_9STRA</name>
<keyword evidence="1" id="KW-0732">Signal</keyword>
<protein>
    <submittedName>
        <fullName evidence="2">Uncharacterized protein</fullName>
    </submittedName>
</protein>
<feature type="chain" id="PRO_5041965473" evidence="1">
    <location>
        <begin position="20"/>
        <end position="260"/>
    </location>
</feature>
<organism evidence="2 3">
    <name type="scientific">Chaetoceros tenuissimus</name>
    <dbReference type="NCBI Taxonomy" id="426638"/>
    <lineage>
        <taxon>Eukaryota</taxon>
        <taxon>Sar</taxon>
        <taxon>Stramenopiles</taxon>
        <taxon>Ochrophyta</taxon>
        <taxon>Bacillariophyta</taxon>
        <taxon>Coscinodiscophyceae</taxon>
        <taxon>Chaetocerotophycidae</taxon>
        <taxon>Chaetocerotales</taxon>
        <taxon>Chaetocerotaceae</taxon>
        <taxon>Chaetoceros</taxon>
    </lineage>
</organism>
<dbReference type="AlphaFoldDB" id="A0AAD3D6X2"/>
<evidence type="ECO:0000313" key="3">
    <source>
        <dbReference type="Proteomes" id="UP001054902"/>
    </source>
</evidence>
<accession>A0AAD3D6X2</accession>
<gene>
    <name evidence="2" type="ORF">CTEN210_15498</name>
</gene>
<comment type="caution">
    <text evidence="2">The sequence shown here is derived from an EMBL/GenBank/DDBJ whole genome shotgun (WGS) entry which is preliminary data.</text>
</comment>